<evidence type="ECO:0000313" key="2">
    <source>
        <dbReference type="EMBL" id="SFR46993.1"/>
    </source>
</evidence>
<dbReference type="OrthoDB" id="198699at2157"/>
<dbReference type="Pfam" id="PF24353">
    <property type="entry name" value="DUF7513"/>
    <property type="match status" value="1"/>
</dbReference>
<sequence length="87" mass="9537">MSFLRKLTAGLHLRTATPTYDAGEELVAFVTGLNGTTPIVRIGDTIIELPDADPSLVDATVRFEVESFDDSTFRGRGRLLDVLEEPE</sequence>
<dbReference type="RefSeq" id="WP_089806572.1">
    <property type="nucleotide sequence ID" value="NZ_FOYT01000001.1"/>
</dbReference>
<keyword evidence="3" id="KW-1185">Reference proteome</keyword>
<dbReference type="STRING" id="553469.SAMN04487947_1799"/>
<protein>
    <recommendedName>
        <fullName evidence="1">DUF7513 domain-containing protein</fullName>
    </recommendedName>
</protein>
<evidence type="ECO:0000259" key="1">
    <source>
        <dbReference type="Pfam" id="PF24353"/>
    </source>
</evidence>
<evidence type="ECO:0000313" key="3">
    <source>
        <dbReference type="Proteomes" id="UP000198531"/>
    </source>
</evidence>
<organism evidence="2 3">
    <name type="scientific">Halogeometricum rufum</name>
    <dbReference type="NCBI Taxonomy" id="553469"/>
    <lineage>
        <taxon>Archaea</taxon>
        <taxon>Methanobacteriati</taxon>
        <taxon>Methanobacteriota</taxon>
        <taxon>Stenosarchaea group</taxon>
        <taxon>Halobacteria</taxon>
        <taxon>Halobacteriales</taxon>
        <taxon>Haloferacaceae</taxon>
        <taxon>Halogeometricum</taxon>
    </lineage>
</organism>
<dbReference type="AlphaFoldDB" id="A0A1I6GXK5"/>
<gene>
    <name evidence="2" type="ORF">SAMN04487947_1799</name>
</gene>
<feature type="domain" description="DUF7513" evidence="1">
    <location>
        <begin position="1"/>
        <end position="81"/>
    </location>
</feature>
<proteinExistence type="predicted"/>
<dbReference type="InterPro" id="IPR055935">
    <property type="entry name" value="DUF7513"/>
</dbReference>
<dbReference type="EMBL" id="FOYT01000001">
    <property type="protein sequence ID" value="SFR46993.1"/>
    <property type="molecule type" value="Genomic_DNA"/>
</dbReference>
<dbReference type="Proteomes" id="UP000198531">
    <property type="component" value="Unassembled WGS sequence"/>
</dbReference>
<name>A0A1I6GXK5_9EURY</name>
<accession>A0A1I6GXK5</accession>
<reference evidence="3" key="1">
    <citation type="submission" date="2016-10" db="EMBL/GenBank/DDBJ databases">
        <authorList>
            <person name="Varghese N."/>
            <person name="Submissions S."/>
        </authorList>
    </citation>
    <scope>NUCLEOTIDE SEQUENCE [LARGE SCALE GENOMIC DNA]</scope>
    <source>
        <strain evidence="3">CGMCC 1.7736</strain>
    </source>
</reference>